<accession>A0A9X3WPB6</accession>
<dbReference type="RefSeq" id="WP_259871557.1">
    <property type="nucleotide sequence ID" value="NZ_JAMQJZ010000008.1"/>
</dbReference>
<comment type="caution">
    <text evidence="3">The sequence shown here is derived from an EMBL/GenBank/DDBJ whole genome shotgun (WGS) entry which is preliminary data.</text>
</comment>
<organism evidence="3 4">
    <name type="scientific">Aquibacillus koreensis</name>
    <dbReference type="NCBI Taxonomy" id="279446"/>
    <lineage>
        <taxon>Bacteria</taxon>
        <taxon>Bacillati</taxon>
        <taxon>Bacillota</taxon>
        <taxon>Bacilli</taxon>
        <taxon>Bacillales</taxon>
        <taxon>Bacillaceae</taxon>
        <taxon>Aquibacillus</taxon>
    </lineage>
</organism>
<sequence length="260" mass="29469">MRILFLIGIISLQLYNPQVSVMSKSNQFLNNSEEKSEVTIQSNTINEQTDVLKLELRLPTISGLSDEAFQDEINKGIVKQALLTKVKVMHMANEGEKLADEQGREFIPYELKVDYQVKNTHEILSFLVSTYEYTGGAHGMTNTDYYNILIDENKTIKLSDLFKEGSNYKEVINTSILKQIKKQEAAGEGSYFHPNEAYVGDNAFQSISEDQPFYIENGNLVVAFAQYEIAPGYMGQPTFSIPMESLQSIMKEKYQSLIVN</sequence>
<name>A0A9X3WPB6_9BACI</name>
<reference evidence="3" key="1">
    <citation type="submission" date="2022-06" db="EMBL/GenBank/DDBJ databases">
        <title>Aquibacillus sp. a new bacterium isolated from soil saline samples.</title>
        <authorList>
            <person name="Galisteo C."/>
            <person name="De La Haba R."/>
            <person name="Sanchez-Porro C."/>
            <person name="Ventosa A."/>
        </authorList>
    </citation>
    <scope>NUCLEOTIDE SEQUENCE</scope>
    <source>
        <strain evidence="3">JCM 12387</strain>
    </source>
</reference>
<dbReference type="AlphaFoldDB" id="A0A9X3WPB6"/>
<dbReference type="Gene3D" id="3.30.565.40">
    <property type="entry name" value="Fervidobacterium nodosum Rt17-B1 like"/>
    <property type="match status" value="1"/>
</dbReference>
<evidence type="ECO:0000313" key="3">
    <source>
        <dbReference type="EMBL" id="MDC3420974.1"/>
    </source>
</evidence>
<protein>
    <submittedName>
        <fullName evidence="3">DUF3298 and DUF4163 domain-containing protein</fullName>
    </submittedName>
</protein>
<dbReference type="Pfam" id="PF11738">
    <property type="entry name" value="DUF3298"/>
    <property type="match status" value="1"/>
</dbReference>
<gene>
    <name evidence="3" type="ORF">NC661_11395</name>
</gene>
<dbReference type="InterPro" id="IPR037126">
    <property type="entry name" value="PdaC/RsiV-like_sf"/>
</dbReference>
<dbReference type="Gene3D" id="3.90.640.20">
    <property type="entry name" value="Heat-shock cognate protein, ATPase"/>
    <property type="match status" value="1"/>
</dbReference>
<dbReference type="Pfam" id="PF13739">
    <property type="entry name" value="PdaC"/>
    <property type="match status" value="1"/>
</dbReference>
<dbReference type="InterPro" id="IPR021729">
    <property type="entry name" value="DUF3298"/>
</dbReference>
<evidence type="ECO:0000259" key="2">
    <source>
        <dbReference type="Pfam" id="PF13739"/>
    </source>
</evidence>
<dbReference type="EMBL" id="JAMQJZ010000008">
    <property type="protein sequence ID" value="MDC3420974.1"/>
    <property type="molecule type" value="Genomic_DNA"/>
</dbReference>
<keyword evidence="4" id="KW-1185">Reference proteome</keyword>
<proteinExistence type="predicted"/>
<evidence type="ECO:0000259" key="1">
    <source>
        <dbReference type="Pfam" id="PF11738"/>
    </source>
</evidence>
<evidence type="ECO:0000313" key="4">
    <source>
        <dbReference type="Proteomes" id="UP001145072"/>
    </source>
</evidence>
<feature type="domain" description="Deacetylase PdaC" evidence="2">
    <location>
        <begin position="45"/>
        <end position="141"/>
    </location>
</feature>
<dbReference type="InterPro" id="IPR025303">
    <property type="entry name" value="PdaC"/>
</dbReference>
<feature type="domain" description="DUF3298" evidence="1">
    <location>
        <begin position="159"/>
        <end position="243"/>
    </location>
</feature>
<dbReference type="Proteomes" id="UP001145072">
    <property type="component" value="Unassembled WGS sequence"/>
</dbReference>